<dbReference type="GO" id="GO:0004559">
    <property type="term" value="F:alpha-mannosidase activity"/>
    <property type="evidence" value="ECO:0007669"/>
    <property type="project" value="UniProtKB-EC"/>
</dbReference>
<dbReference type="Pfam" id="PF09261">
    <property type="entry name" value="Alpha-mann_mid"/>
    <property type="match status" value="1"/>
</dbReference>
<dbReference type="EMBL" id="JXLN01016177">
    <property type="protein sequence ID" value="KPM10979.1"/>
    <property type="molecule type" value="Genomic_DNA"/>
</dbReference>
<dbReference type="SUPFAM" id="SSF74650">
    <property type="entry name" value="Galactose mutarotase-like"/>
    <property type="match status" value="1"/>
</dbReference>
<dbReference type="Gene3D" id="2.70.98.30">
    <property type="entry name" value="Golgi alpha-mannosidase II, domain 4"/>
    <property type="match status" value="1"/>
</dbReference>
<reference evidence="12 13" key="1">
    <citation type="journal article" date="2015" name="Parasit. Vectors">
        <title>Draft genome of the scabies mite.</title>
        <authorList>
            <person name="Rider S.D.Jr."/>
            <person name="Morgan M.S."/>
            <person name="Arlian L.G."/>
        </authorList>
    </citation>
    <scope>NUCLEOTIDE SEQUENCE [LARGE SCALE GENOMIC DNA]</scope>
    <source>
        <strain evidence="12">Arlian Lab</strain>
    </source>
</reference>
<comment type="caution">
    <text evidence="12">The sequence shown here is derived from an EMBL/GenBank/DDBJ whole genome shotgun (WGS) entry which is preliminary data.</text>
</comment>
<dbReference type="FunFam" id="1.20.1270.50:FF:000002">
    <property type="entry name" value="Alpha-mannosidase"/>
    <property type="match status" value="1"/>
</dbReference>
<dbReference type="InterPro" id="IPR027291">
    <property type="entry name" value="Glyco_hydro_38_N_sf"/>
</dbReference>
<keyword evidence="9 10" id="KW-0326">Glycosidase</keyword>
<dbReference type="FunFam" id="1.20.1270.50:FF:000003">
    <property type="entry name" value="Alpha-mannosidase"/>
    <property type="match status" value="1"/>
</dbReference>
<evidence type="ECO:0000256" key="3">
    <source>
        <dbReference type="ARBA" id="ARBA00012752"/>
    </source>
</evidence>
<dbReference type="GO" id="GO:0030246">
    <property type="term" value="F:carbohydrate binding"/>
    <property type="evidence" value="ECO:0007669"/>
    <property type="project" value="InterPro"/>
</dbReference>
<evidence type="ECO:0000256" key="1">
    <source>
        <dbReference type="ARBA" id="ARBA00000365"/>
    </source>
</evidence>
<dbReference type="PANTHER" id="PTHR11607:SF3">
    <property type="entry name" value="LYSOSOMAL ALPHA-MANNOSIDASE"/>
    <property type="match status" value="1"/>
</dbReference>
<dbReference type="InterPro" id="IPR011013">
    <property type="entry name" value="Gal_mutarotase_sf_dom"/>
</dbReference>
<sequence>MTTMAMKYLLLILFRIDLILSVRIELENLPINCGYSKCPTLDSRKINVHLIPHTHDDVGWLKTVDQYYYGSRNEIQNAGVQYILDTVVEELIMNKDRRFIYVETAFFWKWWLEQDNRTRSIVNELVQSGQLEFVNGGWSMPDEACTHYNSLIDQSTLGLKRLNQAFGECGRPKVTWQIDPFGHSKELASLYAQMGYDAIYFAREDYQDRYKRQSSRELEHVWISSADLGNHSNIFAGMMQMGYGPPRYLDWDLIGGLDEPIIDNSDSEEYNVPWILNKFISLVKNYSTYYATNNLLFPMGTDFNYQNARSWFKNMDKLIAAVASSSDSGVNVFYSTPLCYTKALYDYNRTWTVKYDDYFPYASDPHAYWTGYFTSRPALKRMERIGNNWLQVCKQLDVLAMNHFKLDRNITILKEAMGVMQHHDAVAGTEKQHVAYDYARMLSKGIKSCQSVIASSFDRFFGRSESDYSYTVFCNNLNISSCWLTESGHSFSVTLYNPLLQDRLNMTVRLPIKDHLHYEVFDSVGVSIPSVLVEIADFIRYLPERKSSNSFELVFRVSLNSLSLTRYFVKVSPNPSKHSARIIRGKSLPNSLNLKGKSFDLKFDSNKHLMNVKILGSQDPISIRNEFRFYIGAQGNNLNQLNRSSGAYIFRPQRQRSFSAGRLIEEKIFLDTEYGLVQEIHQKFDSYIGQIIRVDPNREDIEFDFTVGPIPVQDGLGKEIITVYRSALKNHGIFFTDSNGRQMISRKRNYRPTWNLTLKEPIAANYYPVTSKISIKDTSRNIQMTILNDRSQGGSSLEDGSIELMIHRRLLHDDGFGVDEALNEPGFNDKGLVIRGKHSLLLSKTNDAARKYRKLSKEILLEPIMGFHKLSDRFDFDEPRWHKRRSFSRAKSWPKNVHLLTLEQWSNEEILVRFEHIFQKDEDSNLSKPVRIDLKNLFESLTIVEVKEMTLAANQDVSSLEKRLYFKHKSSNDNANIENIRRPNTKDIKLMEFELYPMQIRTFILRYKN</sequence>
<keyword evidence="5 10" id="KW-0378">Hydrolase</keyword>
<evidence type="ECO:0000313" key="12">
    <source>
        <dbReference type="EMBL" id="KPM10979.1"/>
    </source>
</evidence>
<gene>
    <name evidence="12" type="ORF">QR98_0095440</name>
</gene>
<comment type="cofactor">
    <cofactor evidence="10">
        <name>Zn(2+)</name>
        <dbReference type="ChEBI" id="CHEBI:29105"/>
    </cofactor>
    <text evidence="10">Binds 1 zinc ion per subunit.</text>
</comment>
<keyword evidence="6 10" id="KW-0862">Zinc</keyword>
<protein>
    <recommendedName>
        <fullName evidence="3 10">Alpha-mannosidase</fullName>
        <ecNumber evidence="10">3.2.1.-</ecNumber>
    </recommendedName>
</protein>
<dbReference type="SUPFAM" id="SSF88713">
    <property type="entry name" value="Glycoside hydrolase/deacetylase"/>
    <property type="match status" value="1"/>
</dbReference>
<evidence type="ECO:0000256" key="4">
    <source>
        <dbReference type="ARBA" id="ARBA00022723"/>
    </source>
</evidence>
<dbReference type="SUPFAM" id="SSF88688">
    <property type="entry name" value="Families 57/38 glycoside transferase middle domain"/>
    <property type="match status" value="1"/>
</dbReference>
<dbReference type="InterPro" id="IPR011682">
    <property type="entry name" value="Glyco_hydro_38_C"/>
</dbReference>
<evidence type="ECO:0000256" key="7">
    <source>
        <dbReference type="ARBA" id="ARBA00023157"/>
    </source>
</evidence>
<keyword evidence="7" id="KW-1015">Disulfide bond</keyword>
<dbReference type="Pfam" id="PF07748">
    <property type="entry name" value="Glyco_hydro_38C"/>
    <property type="match status" value="1"/>
</dbReference>
<dbReference type="Gene3D" id="3.20.110.10">
    <property type="entry name" value="Glycoside hydrolase 38, N terminal domain"/>
    <property type="match status" value="1"/>
</dbReference>
<dbReference type="Pfam" id="PF17677">
    <property type="entry name" value="Glyco_hydro38C2"/>
    <property type="match status" value="1"/>
</dbReference>
<evidence type="ECO:0000256" key="9">
    <source>
        <dbReference type="ARBA" id="ARBA00023295"/>
    </source>
</evidence>
<dbReference type="VEuPathDB" id="VectorBase:SSCA001991"/>
<evidence type="ECO:0000313" key="13">
    <source>
        <dbReference type="Proteomes" id="UP000616769"/>
    </source>
</evidence>
<dbReference type="InterPro" id="IPR011330">
    <property type="entry name" value="Glyco_hydro/deAcase_b/a-brl"/>
</dbReference>
<feature type="chain" id="PRO_5010784572" description="Alpha-mannosidase" evidence="10">
    <location>
        <begin position="22"/>
        <end position="1009"/>
    </location>
</feature>
<dbReference type="InterPro" id="IPR050843">
    <property type="entry name" value="Glycosyl_Hydrlase_38"/>
</dbReference>
<proteinExistence type="inferred from homology"/>
<dbReference type="OrthoDB" id="2016903at2759"/>
<keyword evidence="10" id="KW-0732">Signal</keyword>
<accession>A0A132AJJ0</accession>
<feature type="domain" description="Glycoside hydrolase family 38 central" evidence="11">
    <location>
        <begin position="367"/>
        <end position="442"/>
    </location>
</feature>
<organism evidence="12 13">
    <name type="scientific">Sarcoptes scabiei</name>
    <name type="common">Itch mite</name>
    <name type="synonym">Acarus scabiei</name>
    <dbReference type="NCBI Taxonomy" id="52283"/>
    <lineage>
        <taxon>Eukaryota</taxon>
        <taxon>Metazoa</taxon>
        <taxon>Ecdysozoa</taxon>
        <taxon>Arthropoda</taxon>
        <taxon>Chelicerata</taxon>
        <taxon>Arachnida</taxon>
        <taxon>Acari</taxon>
        <taxon>Acariformes</taxon>
        <taxon>Sarcoptiformes</taxon>
        <taxon>Astigmata</taxon>
        <taxon>Psoroptidia</taxon>
        <taxon>Sarcoptoidea</taxon>
        <taxon>Sarcoptidae</taxon>
        <taxon>Sarcoptinae</taxon>
        <taxon>Sarcoptes</taxon>
    </lineage>
</organism>
<comment type="catalytic activity">
    <reaction evidence="1">
        <text>Hydrolysis of terminal, non-reducing alpha-D-mannose residues in alpha-D-mannosides.</text>
        <dbReference type="EC" id="3.2.1.24"/>
    </reaction>
</comment>
<dbReference type="GO" id="GO:0006013">
    <property type="term" value="P:mannose metabolic process"/>
    <property type="evidence" value="ECO:0007669"/>
    <property type="project" value="InterPro"/>
</dbReference>
<dbReference type="Pfam" id="PF01074">
    <property type="entry name" value="Glyco_hydro_38N"/>
    <property type="match status" value="1"/>
</dbReference>
<dbReference type="Proteomes" id="UP000616769">
    <property type="component" value="Unassembled WGS sequence"/>
</dbReference>
<dbReference type="Gene3D" id="1.20.1270.50">
    <property type="entry name" value="Glycoside hydrolase family 38, central domain"/>
    <property type="match status" value="2"/>
</dbReference>
<dbReference type="SMART" id="SM00872">
    <property type="entry name" value="Alpha-mann_mid"/>
    <property type="match status" value="1"/>
</dbReference>
<dbReference type="FunFam" id="2.70.98.30:FF:000003">
    <property type="entry name" value="Alpha-mannosidase"/>
    <property type="match status" value="1"/>
</dbReference>
<evidence type="ECO:0000259" key="11">
    <source>
        <dbReference type="SMART" id="SM00872"/>
    </source>
</evidence>
<dbReference type="Gene3D" id="2.60.40.1360">
    <property type="match status" value="1"/>
</dbReference>
<dbReference type="GO" id="GO:0005764">
    <property type="term" value="C:lysosome"/>
    <property type="evidence" value="ECO:0007669"/>
    <property type="project" value="TreeGrafter"/>
</dbReference>
<dbReference type="InterPro" id="IPR015341">
    <property type="entry name" value="Glyco_hydro_38_cen"/>
</dbReference>
<dbReference type="AlphaFoldDB" id="A0A132AJJ0"/>
<keyword evidence="4 10" id="KW-0479">Metal-binding</keyword>
<dbReference type="InterPro" id="IPR028995">
    <property type="entry name" value="Glyco_hydro_57/38_cen_sf"/>
</dbReference>
<dbReference type="InterPro" id="IPR037094">
    <property type="entry name" value="Glyco_hydro_38_cen_sf"/>
</dbReference>
<dbReference type="EC" id="3.2.1.-" evidence="10"/>
<dbReference type="InterPro" id="IPR000602">
    <property type="entry name" value="Glyco_hydro_38_N"/>
</dbReference>
<dbReference type="Gene3D" id="2.60.40.1180">
    <property type="entry name" value="Golgi alpha-mannosidase II"/>
    <property type="match status" value="1"/>
</dbReference>
<evidence type="ECO:0000256" key="8">
    <source>
        <dbReference type="ARBA" id="ARBA00023180"/>
    </source>
</evidence>
<keyword evidence="8" id="KW-0325">Glycoprotein</keyword>
<comment type="similarity">
    <text evidence="2 10">Belongs to the glycosyl hydrolase 38 family.</text>
</comment>
<evidence type="ECO:0000256" key="6">
    <source>
        <dbReference type="ARBA" id="ARBA00022833"/>
    </source>
</evidence>
<feature type="signal peptide" evidence="10">
    <location>
        <begin position="1"/>
        <end position="21"/>
    </location>
</feature>
<dbReference type="GO" id="GO:0046872">
    <property type="term" value="F:metal ion binding"/>
    <property type="evidence" value="ECO:0007669"/>
    <property type="project" value="UniProtKB-KW"/>
</dbReference>
<dbReference type="InterPro" id="IPR041147">
    <property type="entry name" value="GH38_C"/>
</dbReference>
<evidence type="ECO:0000256" key="2">
    <source>
        <dbReference type="ARBA" id="ARBA00009792"/>
    </source>
</evidence>
<evidence type="ECO:0000256" key="10">
    <source>
        <dbReference type="RuleBase" id="RU361199"/>
    </source>
</evidence>
<dbReference type="FunFam" id="3.20.110.10:FF:000001">
    <property type="entry name" value="Alpha-mannosidase"/>
    <property type="match status" value="1"/>
</dbReference>
<evidence type="ECO:0000256" key="5">
    <source>
        <dbReference type="ARBA" id="ARBA00022801"/>
    </source>
</evidence>
<dbReference type="CDD" id="cd10810">
    <property type="entry name" value="GH38N_AMII_LAM_like"/>
    <property type="match status" value="1"/>
</dbReference>
<dbReference type="InterPro" id="IPR013780">
    <property type="entry name" value="Glyco_hydro_b"/>
</dbReference>
<name>A0A132AJJ0_SARSC</name>
<dbReference type="PANTHER" id="PTHR11607">
    <property type="entry name" value="ALPHA-MANNOSIDASE"/>
    <property type="match status" value="1"/>
</dbReference>